<dbReference type="InParanoid" id="A0A369JJ30"/>
<accession>A0A369JJ30</accession>
<protein>
    <submittedName>
        <fullName evidence="2">Uncharacterized protein</fullName>
    </submittedName>
</protein>
<organism evidence="2 3">
    <name type="scientific">Hypsizygus marmoreus</name>
    <name type="common">White beech mushroom</name>
    <name type="synonym">Agaricus marmoreus</name>
    <dbReference type="NCBI Taxonomy" id="39966"/>
    <lineage>
        <taxon>Eukaryota</taxon>
        <taxon>Fungi</taxon>
        <taxon>Dikarya</taxon>
        <taxon>Basidiomycota</taxon>
        <taxon>Agaricomycotina</taxon>
        <taxon>Agaricomycetes</taxon>
        <taxon>Agaricomycetidae</taxon>
        <taxon>Agaricales</taxon>
        <taxon>Tricholomatineae</taxon>
        <taxon>Lyophyllaceae</taxon>
        <taxon>Hypsizygus</taxon>
    </lineage>
</organism>
<dbReference type="OrthoDB" id="3071123at2759"/>
<reference evidence="2" key="1">
    <citation type="submission" date="2018-04" db="EMBL/GenBank/DDBJ databases">
        <title>Whole genome sequencing of Hypsizygus marmoreus.</title>
        <authorList>
            <person name="Choi I.-G."/>
            <person name="Min B."/>
            <person name="Kim J.-G."/>
            <person name="Kim S."/>
            <person name="Oh Y.-L."/>
            <person name="Kong W.-S."/>
            <person name="Park H."/>
            <person name="Jeong J."/>
            <person name="Song E.-S."/>
        </authorList>
    </citation>
    <scope>NUCLEOTIDE SEQUENCE [LARGE SCALE GENOMIC DNA]</scope>
    <source>
        <strain evidence="2">51987-8</strain>
    </source>
</reference>
<dbReference type="AlphaFoldDB" id="A0A369JJ30"/>
<keyword evidence="3" id="KW-1185">Reference proteome</keyword>
<dbReference type="EMBL" id="LUEZ02000052">
    <property type="protein sequence ID" value="RDB22211.1"/>
    <property type="molecule type" value="Genomic_DNA"/>
</dbReference>
<gene>
    <name evidence="2" type="ORF">Hypma_010709</name>
</gene>
<proteinExistence type="predicted"/>
<evidence type="ECO:0000313" key="3">
    <source>
        <dbReference type="Proteomes" id="UP000076154"/>
    </source>
</evidence>
<evidence type="ECO:0000313" key="2">
    <source>
        <dbReference type="EMBL" id="RDB22211.1"/>
    </source>
</evidence>
<sequence>MSISPSSNPTPSTTPSTASSTPSAGEHVTIGSKRQRTNTAGTATPGRGHHRVISSGEIDPNDIPKFLGAVSRVLHMVQELKAEDDGKWKELEEVLSLEEQTLEIIRHVKAYGEFVKKDIGKDVKVISFSKFDFQTLEERLGVTVGALKAIGPNPETFAQHLFSILANHSGARDLPRIQAAVKDWNLSSLRAALRLIQKSINTTSEAGCRMIIDNWIVQSMTVCQAVHPYYRSLLFPELHISGVEAEVGDLPAKIVYKGYVTYIPGTTDYALWTLPPTNQQFDDTDQENAVAGANNVQTLTLFTPHDTITLYEAKRKDKSLVNHIPQVVAECLALSIRKSQTPNVDQASNLDQIPFGLTNGNQWIFGVVDNTEKKCWRTHELTVEVTRGDNCLRAMMGIMLLWSIQPGAVLKYAMTATIVPTTTN</sequence>
<feature type="compositionally biased region" description="Low complexity" evidence="1">
    <location>
        <begin position="1"/>
        <end position="23"/>
    </location>
</feature>
<dbReference type="Proteomes" id="UP000076154">
    <property type="component" value="Unassembled WGS sequence"/>
</dbReference>
<comment type="caution">
    <text evidence="2">The sequence shown here is derived from an EMBL/GenBank/DDBJ whole genome shotgun (WGS) entry which is preliminary data.</text>
</comment>
<feature type="region of interest" description="Disordered" evidence="1">
    <location>
        <begin position="1"/>
        <end position="57"/>
    </location>
</feature>
<name>A0A369JJ30_HYPMA</name>
<evidence type="ECO:0000256" key="1">
    <source>
        <dbReference type="SAM" id="MobiDB-lite"/>
    </source>
</evidence>